<name>A0AAD3H971_9STRA</name>
<accession>A0AAD3H971</accession>
<dbReference type="EMBL" id="BLLK01000047">
    <property type="protein sequence ID" value="GFH54856.1"/>
    <property type="molecule type" value="Genomic_DNA"/>
</dbReference>
<evidence type="ECO:0000256" key="11">
    <source>
        <dbReference type="ARBA" id="ARBA00044800"/>
    </source>
</evidence>
<comment type="function">
    <text evidence="1">Component of the nexin-dynein regulatory complex (N-DRC), a key regulator of ciliary/flagellar motility which maintains the alignment and integrity of the distal axoneme and regulates microtubule sliding in motile axonemes.</text>
</comment>
<comment type="caution">
    <text evidence="14">The sequence shown here is derived from an EMBL/GenBank/DDBJ whole genome shotgun (WGS) entry which is preliminary data.</text>
</comment>
<organism evidence="14 15">
    <name type="scientific">Chaetoceros tenuissimus</name>
    <dbReference type="NCBI Taxonomy" id="426638"/>
    <lineage>
        <taxon>Eukaryota</taxon>
        <taxon>Sar</taxon>
        <taxon>Stramenopiles</taxon>
        <taxon>Ochrophyta</taxon>
        <taxon>Bacillariophyta</taxon>
        <taxon>Coscinodiscophyceae</taxon>
        <taxon>Chaetocerotophycidae</taxon>
        <taxon>Chaetocerotales</taxon>
        <taxon>Chaetocerotaceae</taxon>
        <taxon>Chaetoceros</taxon>
    </lineage>
</organism>
<reference evidence="14 15" key="1">
    <citation type="journal article" date="2021" name="Sci. Rep.">
        <title>The genome of the diatom Chaetoceros tenuissimus carries an ancient integrated fragment of an extant virus.</title>
        <authorList>
            <person name="Hongo Y."/>
            <person name="Kimura K."/>
            <person name="Takaki Y."/>
            <person name="Yoshida Y."/>
            <person name="Baba S."/>
            <person name="Kobayashi G."/>
            <person name="Nagasaki K."/>
            <person name="Hano T."/>
            <person name="Tomaru Y."/>
        </authorList>
    </citation>
    <scope>NUCLEOTIDE SEQUENCE [LARGE SCALE GENOMIC DNA]</scope>
    <source>
        <strain evidence="14 15">NIES-3715</strain>
    </source>
</reference>
<sequence length="191" mass="22629">MAKKKKASKKPSQTDGIELTPEDQVKYLNGQLQALHLQLEQKVESTALIQEEYNNLMKDYKSEQEQLKQERERNESVTRDMTRQYKGMQDTLLEKLNERENRIQELNELLFQTKEQNQIDMEEKNKALREKEDALLRLKEQMDQNTMEFLNMMKSLSSALMKKLDPRQYEKGKVALLELFGAPEYSYKTSK</sequence>
<keyword evidence="9" id="KW-0966">Cell projection</keyword>
<evidence type="ECO:0000256" key="13">
    <source>
        <dbReference type="SAM" id="MobiDB-lite"/>
    </source>
</evidence>
<evidence type="ECO:0000256" key="1">
    <source>
        <dbReference type="ARBA" id="ARBA00003029"/>
    </source>
</evidence>
<evidence type="ECO:0000313" key="14">
    <source>
        <dbReference type="EMBL" id="GFH54856.1"/>
    </source>
</evidence>
<evidence type="ECO:0000256" key="10">
    <source>
        <dbReference type="ARBA" id="ARBA00044754"/>
    </source>
</evidence>
<evidence type="ECO:0000256" key="6">
    <source>
        <dbReference type="ARBA" id="ARBA00023054"/>
    </source>
</evidence>
<keyword evidence="8" id="KW-0206">Cytoskeleton</keyword>
<keyword evidence="6 12" id="KW-0175">Coiled coil</keyword>
<dbReference type="Proteomes" id="UP001054902">
    <property type="component" value="Unassembled WGS sequence"/>
</dbReference>
<feature type="coiled-coil region" evidence="12">
    <location>
        <begin position="50"/>
        <end position="148"/>
    </location>
</feature>
<evidence type="ECO:0000256" key="5">
    <source>
        <dbReference type="ARBA" id="ARBA00022846"/>
    </source>
</evidence>
<evidence type="ECO:0000313" key="15">
    <source>
        <dbReference type="Proteomes" id="UP001054902"/>
    </source>
</evidence>
<comment type="similarity">
    <text evidence="10">Belongs to the DRC12 family.</text>
</comment>
<comment type="subunit">
    <text evidence="3">Component of the nexin-dynein regulatory complex (N-DRC).</text>
</comment>
<proteinExistence type="inferred from homology"/>
<feature type="region of interest" description="Disordered" evidence="13">
    <location>
        <begin position="1"/>
        <end position="21"/>
    </location>
</feature>
<dbReference type="AlphaFoldDB" id="A0AAD3H971"/>
<keyword evidence="15" id="KW-1185">Reference proteome</keyword>
<evidence type="ECO:0000256" key="3">
    <source>
        <dbReference type="ARBA" id="ARBA00011248"/>
    </source>
</evidence>
<evidence type="ECO:0000256" key="8">
    <source>
        <dbReference type="ARBA" id="ARBA00023212"/>
    </source>
</evidence>
<keyword evidence="5" id="KW-0282">Flagellum</keyword>
<evidence type="ECO:0000256" key="12">
    <source>
        <dbReference type="SAM" id="Coils"/>
    </source>
</evidence>
<dbReference type="InterPro" id="IPR033585">
    <property type="entry name" value="DRC12-like"/>
</dbReference>
<protein>
    <recommendedName>
        <fullName evidence="11">Dynein regulatory complex protein 12</fullName>
    </recommendedName>
</protein>
<dbReference type="PANTHER" id="PTHR28656:SF1">
    <property type="entry name" value="COILED-COIL DOMAIN-CONTAINING PROTEIN 153"/>
    <property type="match status" value="1"/>
</dbReference>
<gene>
    <name evidence="14" type="ORF">CTEN210_11332</name>
</gene>
<comment type="subcellular location">
    <subcellularLocation>
        <location evidence="2">Cytoplasm</location>
        <location evidence="2">Cytoskeleton</location>
        <location evidence="2">Flagellum axoneme</location>
    </subcellularLocation>
</comment>
<keyword evidence="4" id="KW-0963">Cytoplasm</keyword>
<dbReference type="PANTHER" id="PTHR28656">
    <property type="entry name" value="COILED-COIL DOMAIN-CONTAINING PROTEIN 153"/>
    <property type="match status" value="1"/>
</dbReference>
<evidence type="ECO:0000256" key="4">
    <source>
        <dbReference type="ARBA" id="ARBA00022490"/>
    </source>
</evidence>
<keyword evidence="7" id="KW-0969">Cilium</keyword>
<evidence type="ECO:0000256" key="2">
    <source>
        <dbReference type="ARBA" id="ARBA00004611"/>
    </source>
</evidence>
<evidence type="ECO:0000256" key="7">
    <source>
        <dbReference type="ARBA" id="ARBA00023069"/>
    </source>
</evidence>
<evidence type="ECO:0000256" key="9">
    <source>
        <dbReference type="ARBA" id="ARBA00023273"/>
    </source>
</evidence>